<dbReference type="Proteomes" id="UP001062443">
    <property type="component" value="Unassembled WGS sequence"/>
</dbReference>
<comment type="caution">
    <text evidence="1">The sequence shown here is derived from an EMBL/GenBank/DDBJ whole genome shotgun (WGS) entry which is preliminary data.</text>
</comment>
<gene>
    <name evidence="1" type="ORF">AA106556_1122</name>
</gene>
<proteinExistence type="predicted"/>
<keyword evidence="2" id="KW-1185">Reference proteome</keyword>
<sequence length="80" mass="8765">MIGLRVTAMGCHGNAMVKEECGGCYGLLNDTAPVPAQVKDEAGDGWRMVGMGCESIIWGQDLAEKLAHFFGRFRRERGDF</sequence>
<evidence type="ECO:0000313" key="2">
    <source>
        <dbReference type="Proteomes" id="UP001062443"/>
    </source>
</evidence>
<name>A0ABQ0QJ16_9PROT</name>
<protein>
    <submittedName>
        <fullName evidence="1">Uncharacterized protein</fullName>
    </submittedName>
</protein>
<evidence type="ECO:0000313" key="1">
    <source>
        <dbReference type="EMBL" id="GBR46474.1"/>
    </source>
</evidence>
<reference evidence="1" key="1">
    <citation type="submission" date="2013-04" db="EMBL/GenBank/DDBJ databases">
        <title>The genome sequencing project of 58 acetic acid bacteria.</title>
        <authorList>
            <person name="Okamoto-Kainuma A."/>
            <person name="Ishikawa M."/>
            <person name="Umino S."/>
            <person name="Koizumi Y."/>
            <person name="Shiwa Y."/>
            <person name="Yoshikawa H."/>
            <person name="Matsutani M."/>
            <person name="Matsushita K."/>
        </authorList>
    </citation>
    <scope>NUCLEOTIDE SEQUENCE</scope>
    <source>
        <strain evidence="1">NBRC 106556</strain>
    </source>
</reference>
<accession>A0ABQ0QJ16</accession>
<organism evidence="1 2">
    <name type="scientific">Neokomagataea tanensis NBRC 106556</name>
    <dbReference type="NCBI Taxonomy" id="1223519"/>
    <lineage>
        <taxon>Bacteria</taxon>
        <taxon>Pseudomonadati</taxon>
        <taxon>Pseudomonadota</taxon>
        <taxon>Alphaproteobacteria</taxon>
        <taxon>Acetobacterales</taxon>
        <taxon>Acetobacteraceae</taxon>
        <taxon>Neokomagataea</taxon>
    </lineage>
</organism>
<dbReference type="EMBL" id="BAQB01000014">
    <property type="protein sequence ID" value="GBR46474.1"/>
    <property type="molecule type" value="Genomic_DNA"/>
</dbReference>